<dbReference type="Proteomes" id="UP000694871">
    <property type="component" value="Unplaced"/>
</dbReference>
<evidence type="ECO:0000313" key="3">
    <source>
        <dbReference type="RefSeq" id="XP_015285017.1"/>
    </source>
</evidence>
<sequence>MVVPDTVGRRNAPRQCLNLLSKRKRQLCAKRQIGSINAKTLPAIQENSKVDCFSAEQSVKLNYNENTGMNMNENISEMDSDTTQDFLHLNSGSRESLGSNETSSGMTLPTGVSDFLLECLDSSIEANTESGDRTNSYSSPETFRDDSDLEETCSRSKEYFGCKNSTLLNTSKALNIDKMPPLPSFSKIFGNTLEGRDASDTQFKHKRCCESTDVSTTVAGKQVHKILSSKEKTPKSNPSEILVLPPKQNKQLTLSVQKAAANENFSNTTSLHLGETVPAPPESSIFQYLHHPPEICCIIKASPEFRLMKVVQHPLSRQILSPPPGVSTDIITSDRNWIYSNNR</sequence>
<protein>
    <submittedName>
        <fullName evidence="3">Meiosis-specific kinetochore protein</fullName>
    </submittedName>
</protein>
<accession>A0ABM1LGD0</accession>
<reference evidence="3" key="1">
    <citation type="submission" date="2025-08" db="UniProtKB">
        <authorList>
            <consortium name="RefSeq"/>
        </authorList>
    </citation>
    <scope>IDENTIFICATION</scope>
</reference>
<name>A0ABM1LGD0_GEKJA</name>
<gene>
    <name evidence="3" type="primary">MEIKIN</name>
</gene>
<dbReference type="PANTHER" id="PTHR38006">
    <property type="entry name" value="MEIOSIS-SPECIFIC KINETOCHORE PROTEIN"/>
    <property type="match status" value="1"/>
</dbReference>
<feature type="compositionally biased region" description="Polar residues" evidence="1">
    <location>
        <begin position="127"/>
        <end position="141"/>
    </location>
</feature>
<proteinExistence type="predicted"/>
<dbReference type="GeneID" id="107126037"/>
<dbReference type="RefSeq" id="XP_015285017.1">
    <property type="nucleotide sequence ID" value="XM_015429531.1"/>
</dbReference>
<dbReference type="PANTHER" id="PTHR38006:SF1">
    <property type="entry name" value="MEIOSIS-SPECIFIC KINETOCHORE PROTEIN"/>
    <property type="match status" value="1"/>
</dbReference>
<evidence type="ECO:0000313" key="2">
    <source>
        <dbReference type="Proteomes" id="UP000694871"/>
    </source>
</evidence>
<evidence type="ECO:0000256" key="1">
    <source>
        <dbReference type="SAM" id="MobiDB-lite"/>
    </source>
</evidence>
<dbReference type="InterPro" id="IPR034545">
    <property type="entry name" value="Meikin"/>
</dbReference>
<organism evidence="2 3">
    <name type="scientific">Gekko japonicus</name>
    <name type="common">Schlegel's Japanese gecko</name>
    <dbReference type="NCBI Taxonomy" id="146911"/>
    <lineage>
        <taxon>Eukaryota</taxon>
        <taxon>Metazoa</taxon>
        <taxon>Chordata</taxon>
        <taxon>Craniata</taxon>
        <taxon>Vertebrata</taxon>
        <taxon>Euteleostomi</taxon>
        <taxon>Lepidosauria</taxon>
        <taxon>Squamata</taxon>
        <taxon>Bifurcata</taxon>
        <taxon>Gekkota</taxon>
        <taxon>Gekkonidae</taxon>
        <taxon>Gekkoninae</taxon>
        <taxon>Gekko</taxon>
    </lineage>
</organism>
<feature type="region of interest" description="Disordered" evidence="1">
    <location>
        <begin position="127"/>
        <end position="148"/>
    </location>
</feature>
<keyword evidence="2" id="KW-1185">Reference proteome</keyword>